<feature type="region of interest" description="Disordered" evidence="1">
    <location>
        <begin position="123"/>
        <end position="163"/>
    </location>
</feature>
<keyword evidence="2" id="KW-0732">Signal</keyword>
<keyword evidence="4" id="KW-1185">Reference proteome</keyword>
<evidence type="ECO:0000313" key="4">
    <source>
        <dbReference type="Proteomes" id="UP000266677"/>
    </source>
</evidence>
<name>A0A3A4KTF2_9NOCA</name>
<evidence type="ECO:0000313" key="3">
    <source>
        <dbReference type="EMBL" id="RJO78315.1"/>
    </source>
</evidence>
<evidence type="ECO:0000256" key="1">
    <source>
        <dbReference type="SAM" id="MobiDB-lite"/>
    </source>
</evidence>
<comment type="caution">
    <text evidence="3">The sequence shown here is derived from an EMBL/GenBank/DDBJ whole genome shotgun (WGS) entry which is preliminary data.</text>
</comment>
<evidence type="ECO:0000256" key="2">
    <source>
        <dbReference type="SAM" id="SignalP"/>
    </source>
</evidence>
<sequence>MEPLLGGHAPWRLPMRIRRSVHAGLVAVAAAAGTMLATPFAHAAPGDRVNCVPVPIASRLEVTCTNTAAEAATATMTALCSNLRILHEPEFPIAPADTVTFSQDCGAGATLLSWNASGETISERAQRLARERSDEQDKQRKQREQSAEDDKHREQERKRRSEF</sequence>
<dbReference type="AlphaFoldDB" id="A0A3A4KTF2"/>
<proteinExistence type="predicted"/>
<feature type="chain" id="PRO_5017319572" evidence="2">
    <location>
        <begin position="44"/>
        <end position="163"/>
    </location>
</feature>
<accession>A0A3A4KTF2</accession>
<feature type="signal peptide" evidence="2">
    <location>
        <begin position="1"/>
        <end position="43"/>
    </location>
</feature>
<dbReference type="EMBL" id="QZFU01000013">
    <property type="protein sequence ID" value="RJO78315.1"/>
    <property type="molecule type" value="Genomic_DNA"/>
</dbReference>
<dbReference type="Proteomes" id="UP000266677">
    <property type="component" value="Unassembled WGS sequence"/>
</dbReference>
<organism evidence="3 4">
    <name type="scientific">Nocardia panacis</name>
    <dbReference type="NCBI Taxonomy" id="2340916"/>
    <lineage>
        <taxon>Bacteria</taxon>
        <taxon>Bacillati</taxon>
        <taxon>Actinomycetota</taxon>
        <taxon>Actinomycetes</taxon>
        <taxon>Mycobacteriales</taxon>
        <taxon>Nocardiaceae</taxon>
        <taxon>Nocardia</taxon>
    </lineage>
</organism>
<reference evidence="3 4" key="1">
    <citation type="submission" date="2018-09" db="EMBL/GenBank/DDBJ databases">
        <title>YIM PH21274 draft genome.</title>
        <authorList>
            <person name="Miao C."/>
        </authorList>
    </citation>
    <scope>NUCLEOTIDE SEQUENCE [LARGE SCALE GENOMIC DNA]</scope>
    <source>
        <strain evidence="3 4">YIM PH 21724</strain>
    </source>
</reference>
<protein>
    <submittedName>
        <fullName evidence="3">Uncharacterized protein</fullName>
    </submittedName>
</protein>
<gene>
    <name evidence="3" type="ORF">D5S18_05215</name>
</gene>